<evidence type="ECO:0000259" key="2">
    <source>
        <dbReference type="PROSITE" id="PS50263"/>
    </source>
</evidence>
<dbReference type="PROSITE" id="PS50263">
    <property type="entry name" value="CN_HYDROLASE"/>
    <property type="match status" value="1"/>
</dbReference>
<dbReference type="CDD" id="cd07197">
    <property type="entry name" value="nitrilase"/>
    <property type="match status" value="1"/>
</dbReference>
<accession>G8TUE0</accession>
<reference evidence="4" key="1">
    <citation type="submission" date="2011-12" db="EMBL/GenBank/DDBJ databases">
        <title>The complete genome of chromosome of Sulfobacillus acidophilus DSM 10332.</title>
        <authorList>
            <person name="Lucas S."/>
            <person name="Han J."/>
            <person name="Lapidus A."/>
            <person name="Bruce D."/>
            <person name="Goodwin L."/>
            <person name="Pitluck S."/>
            <person name="Peters L."/>
            <person name="Kyrpides N."/>
            <person name="Mavromatis K."/>
            <person name="Ivanova N."/>
            <person name="Mikhailova N."/>
            <person name="Chertkov O."/>
            <person name="Saunders E."/>
            <person name="Detter J.C."/>
            <person name="Tapia R."/>
            <person name="Han C."/>
            <person name="Land M."/>
            <person name="Hauser L."/>
            <person name="Markowitz V."/>
            <person name="Cheng J.-F."/>
            <person name="Hugenholtz P."/>
            <person name="Woyke T."/>
            <person name="Wu D."/>
            <person name="Pukall R."/>
            <person name="Gehrich-Schroeter G."/>
            <person name="Schneider S."/>
            <person name="Klenk H.-P."/>
            <person name="Eisen J.A."/>
        </authorList>
    </citation>
    <scope>NUCLEOTIDE SEQUENCE [LARGE SCALE GENOMIC DNA]</scope>
    <source>
        <strain evidence="4">ATCC 700253 / DSM 10332 / NAL</strain>
    </source>
</reference>
<dbReference type="PANTHER" id="PTHR43674">
    <property type="entry name" value="NITRILASE C965.09-RELATED"/>
    <property type="match status" value="1"/>
</dbReference>
<dbReference type="InterPro" id="IPR006680">
    <property type="entry name" value="Amidohydro-rel"/>
</dbReference>
<reference evidence="3 4" key="2">
    <citation type="journal article" date="2012" name="Stand. Genomic Sci.">
        <title>Complete genome sequence of the moderately thermophilic mineral-sulfide-oxidizing firmicute Sulfobacillus acidophilus type strain (NAL(T)).</title>
        <authorList>
            <person name="Anderson I."/>
            <person name="Chertkov O."/>
            <person name="Chen A."/>
            <person name="Saunders E."/>
            <person name="Lapidus A."/>
            <person name="Nolan M."/>
            <person name="Lucas S."/>
            <person name="Hammon N."/>
            <person name="Deshpande S."/>
            <person name="Cheng J.F."/>
            <person name="Han C."/>
            <person name="Tapia R."/>
            <person name="Goodwin L.A."/>
            <person name="Pitluck S."/>
            <person name="Liolios K."/>
            <person name="Pagani I."/>
            <person name="Ivanova N."/>
            <person name="Mikhailova N."/>
            <person name="Pati A."/>
            <person name="Palaniappan K."/>
            <person name="Land M."/>
            <person name="Pan C."/>
            <person name="Rohde M."/>
            <person name="Pukall R."/>
            <person name="Goker M."/>
            <person name="Detter J.C."/>
            <person name="Woyke T."/>
            <person name="Bristow J."/>
            <person name="Eisen J.A."/>
            <person name="Markowitz V."/>
            <person name="Hugenholtz P."/>
            <person name="Kyrpides N.C."/>
            <person name="Klenk H.P."/>
            <person name="Mavromatis K."/>
        </authorList>
    </citation>
    <scope>NUCLEOTIDE SEQUENCE [LARGE SCALE GENOMIC DNA]</scope>
    <source>
        <strain evidence="4">ATCC 700253 / DSM 10332 / NAL</strain>
    </source>
</reference>
<dbReference type="InterPro" id="IPR003010">
    <property type="entry name" value="C-N_Hydrolase"/>
</dbReference>
<dbReference type="Proteomes" id="UP000005439">
    <property type="component" value="Chromosome"/>
</dbReference>
<evidence type="ECO:0000313" key="4">
    <source>
        <dbReference type="Proteomes" id="UP000005439"/>
    </source>
</evidence>
<dbReference type="PANTHER" id="PTHR43674:SF16">
    <property type="entry name" value="CARBON-NITROGEN FAMILY, PUTATIVE (AFU_ORTHOLOGUE AFUA_5G02350)-RELATED"/>
    <property type="match status" value="1"/>
</dbReference>
<dbReference type="GO" id="GO:0016811">
    <property type="term" value="F:hydrolase activity, acting on carbon-nitrogen (but not peptide) bonds, in linear amides"/>
    <property type="evidence" value="ECO:0007669"/>
    <property type="project" value="TreeGrafter"/>
</dbReference>
<dbReference type="SUPFAM" id="SSF51556">
    <property type="entry name" value="Metallo-dependent hydrolases"/>
    <property type="match status" value="1"/>
</dbReference>
<dbReference type="Pfam" id="PF00795">
    <property type="entry name" value="CN_hydrolase"/>
    <property type="match status" value="1"/>
</dbReference>
<evidence type="ECO:0000256" key="1">
    <source>
        <dbReference type="ARBA" id="ARBA00022801"/>
    </source>
</evidence>
<dbReference type="SUPFAM" id="SSF56317">
    <property type="entry name" value="Carbon-nitrogen hydrolase"/>
    <property type="match status" value="1"/>
</dbReference>
<dbReference type="STRING" id="679936.Sulac_3464"/>
<dbReference type="HOGENOM" id="CLU_546190_0_0_9"/>
<dbReference type="InterPro" id="IPR036526">
    <property type="entry name" value="C-N_Hydrolase_sf"/>
</dbReference>
<evidence type="ECO:0000313" key="3">
    <source>
        <dbReference type="EMBL" id="AEW06902.1"/>
    </source>
</evidence>
<keyword evidence="4" id="KW-1185">Reference proteome</keyword>
<organism evidence="3 4">
    <name type="scientific">Sulfobacillus acidophilus (strain ATCC 700253 / DSM 10332 / NAL)</name>
    <dbReference type="NCBI Taxonomy" id="679936"/>
    <lineage>
        <taxon>Bacteria</taxon>
        <taxon>Bacillati</taxon>
        <taxon>Bacillota</taxon>
        <taxon>Clostridia</taxon>
        <taxon>Eubacteriales</taxon>
        <taxon>Clostridiales Family XVII. Incertae Sedis</taxon>
        <taxon>Sulfobacillus</taxon>
    </lineage>
</organism>
<sequence length="499" mass="54512">MTAPRIAVCQAPYLRDAEQATLRALDQLRQAASRGVDVVVFPEWVLGLNPVEVLPNRYTERIARLAQELHVMVVTGSIRVLDAETGKKQQRSLVFDRDGALVGSQAKMNFSPPERPWFEPGTGINAVLTRSGRIVILPGLDATDPVLWKATRELRPDLVVMAANPKTLNERSELQDLAVTRSLEIHGTVVLAPLCGRFSGATYVGGALIASEGRILGITDEPDTVLVAGDAESALIQLGVTDVSSYLPLARPLPGVNLDPKKAVTPEAEKRVLVDWGALASHDIMENGLHLLAVSRENPRWTALAPARPHYAQELHQLLEHGAAGAFMYPGLDRLFPWHDAVRQLGSVLAPYRRPLLVHSGPGLAPLRYDAPALWDEFVAEFPMIPLILLHMGGRSPYVEEALVLAERHPSVWLETSGAPVGAIREAIRQLGTRRVVFGSGGTSALFSTEWAKVEILKEELTPEGFQQVVYHNARALFFPGERAPQRAGNESATIQRLS</sequence>
<proteinExistence type="predicted"/>
<name>G8TUE0_SULAD</name>
<dbReference type="Pfam" id="PF04909">
    <property type="entry name" value="Amidohydro_2"/>
    <property type="match status" value="1"/>
</dbReference>
<dbReference type="AlphaFoldDB" id="G8TUE0"/>
<dbReference type="Gene3D" id="3.20.20.140">
    <property type="entry name" value="Metal-dependent hydrolases"/>
    <property type="match status" value="1"/>
</dbReference>
<feature type="domain" description="CN hydrolase" evidence="2">
    <location>
        <begin position="4"/>
        <end position="245"/>
    </location>
</feature>
<dbReference type="EMBL" id="CP003179">
    <property type="protein sequence ID" value="AEW06902.1"/>
    <property type="molecule type" value="Genomic_DNA"/>
</dbReference>
<keyword evidence="1" id="KW-0378">Hydrolase</keyword>
<dbReference type="InterPro" id="IPR050345">
    <property type="entry name" value="Aliph_Amidase/BUP"/>
</dbReference>
<dbReference type="Gene3D" id="3.60.110.10">
    <property type="entry name" value="Carbon-nitrogen hydrolase"/>
    <property type="match status" value="1"/>
</dbReference>
<dbReference type="InterPro" id="IPR032466">
    <property type="entry name" value="Metal_Hydrolase"/>
</dbReference>
<protein>
    <submittedName>
        <fullName evidence="3">Nitrilase/cyanide hydratase and apolipoprotein N-acyltransferase</fullName>
    </submittedName>
</protein>
<gene>
    <name evidence="3" type="ordered locus">Sulac_3464</name>
</gene>
<dbReference type="KEGG" id="sap:Sulac_3464"/>
<dbReference type="PATRIC" id="fig|679936.5.peg.3585"/>